<dbReference type="InterPro" id="IPR000014">
    <property type="entry name" value="PAS"/>
</dbReference>
<keyword evidence="7" id="KW-0808">Transferase</keyword>
<feature type="domain" description="PAC" evidence="16">
    <location>
        <begin position="335"/>
        <end position="387"/>
    </location>
</feature>
<dbReference type="OrthoDB" id="179990at2"/>
<dbReference type="InterPro" id="IPR004358">
    <property type="entry name" value="Sig_transdc_His_kin-like_C"/>
</dbReference>
<evidence type="ECO:0000256" key="5">
    <source>
        <dbReference type="ARBA" id="ARBA00022519"/>
    </source>
</evidence>
<dbReference type="PROSITE" id="PS50112">
    <property type="entry name" value="PAS"/>
    <property type="match status" value="3"/>
</dbReference>
<dbReference type="PROSITE" id="PS50113">
    <property type="entry name" value="PAC"/>
    <property type="match status" value="2"/>
</dbReference>
<dbReference type="InterPro" id="IPR003661">
    <property type="entry name" value="HisK_dim/P_dom"/>
</dbReference>
<dbReference type="FunFam" id="3.30.450.20:FF:000088">
    <property type="entry name" value="Sensory transduction histidine kinase"/>
    <property type="match status" value="1"/>
</dbReference>
<evidence type="ECO:0000259" key="15">
    <source>
        <dbReference type="PROSITE" id="PS50112"/>
    </source>
</evidence>
<comment type="catalytic activity">
    <reaction evidence="1">
        <text>ATP + protein L-histidine = ADP + protein N-phospho-L-histidine.</text>
        <dbReference type="EC" id="2.7.13.3"/>
    </reaction>
</comment>
<dbReference type="FunFam" id="1.10.287.130:FF:000070">
    <property type="entry name" value="Histidine kinase sensor protein"/>
    <property type="match status" value="1"/>
</dbReference>
<dbReference type="InterPro" id="IPR035965">
    <property type="entry name" value="PAS-like_dom_sf"/>
</dbReference>
<keyword evidence="10" id="KW-0547">Nucleotide-binding</keyword>
<dbReference type="EMBL" id="ABOX02000018">
    <property type="protein sequence ID" value="EEF60327.1"/>
    <property type="molecule type" value="Genomic_DNA"/>
</dbReference>
<evidence type="ECO:0000259" key="14">
    <source>
        <dbReference type="PROSITE" id="PS50109"/>
    </source>
</evidence>
<keyword evidence="11 17" id="KW-0418">Kinase</keyword>
<organism evidence="17 18">
    <name type="scientific">Pedosphaera parvula (strain Ellin514)</name>
    <dbReference type="NCBI Taxonomy" id="320771"/>
    <lineage>
        <taxon>Bacteria</taxon>
        <taxon>Pseudomonadati</taxon>
        <taxon>Verrucomicrobiota</taxon>
        <taxon>Pedosphaerae</taxon>
        <taxon>Pedosphaerales</taxon>
        <taxon>Pedosphaeraceae</taxon>
        <taxon>Pedosphaera</taxon>
    </lineage>
</organism>
<dbReference type="SMART" id="SM00086">
    <property type="entry name" value="PAC"/>
    <property type="match status" value="3"/>
</dbReference>
<evidence type="ECO:0000256" key="10">
    <source>
        <dbReference type="ARBA" id="ARBA00022741"/>
    </source>
</evidence>
<dbReference type="InterPro" id="IPR005467">
    <property type="entry name" value="His_kinase_dom"/>
</dbReference>
<protein>
    <recommendedName>
        <fullName evidence="3">histidine kinase</fullName>
        <ecNumber evidence="3">2.7.13.3</ecNumber>
    </recommendedName>
</protein>
<evidence type="ECO:0000256" key="3">
    <source>
        <dbReference type="ARBA" id="ARBA00012438"/>
    </source>
</evidence>
<dbReference type="Proteomes" id="UP000003688">
    <property type="component" value="Unassembled WGS sequence"/>
</dbReference>
<dbReference type="AlphaFoldDB" id="B9XIR4"/>
<dbReference type="Gene3D" id="3.30.565.10">
    <property type="entry name" value="Histidine kinase-like ATPase, C-terminal domain"/>
    <property type="match status" value="1"/>
</dbReference>
<dbReference type="Pfam" id="PF08447">
    <property type="entry name" value="PAS_3"/>
    <property type="match status" value="1"/>
</dbReference>
<dbReference type="SUPFAM" id="SSF55785">
    <property type="entry name" value="PYP-like sensor domain (PAS domain)"/>
    <property type="match status" value="3"/>
</dbReference>
<comment type="subcellular location">
    <subcellularLocation>
        <location evidence="2">Cell inner membrane</location>
        <topology evidence="2">Multi-pass membrane protein</topology>
    </subcellularLocation>
</comment>
<feature type="domain" description="PAS" evidence="15">
    <location>
        <begin position="260"/>
        <end position="332"/>
    </location>
</feature>
<evidence type="ECO:0000256" key="7">
    <source>
        <dbReference type="ARBA" id="ARBA00022679"/>
    </source>
</evidence>
<dbReference type="Pfam" id="PF02518">
    <property type="entry name" value="HATPase_c"/>
    <property type="match status" value="1"/>
</dbReference>
<dbReference type="InterPro" id="IPR003594">
    <property type="entry name" value="HATPase_dom"/>
</dbReference>
<keyword evidence="12" id="KW-1133">Transmembrane helix</keyword>
<reference evidence="17 18" key="1">
    <citation type="journal article" date="2011" name="J. Bacteriol.">
        <title>Genome sequence of 'Pedosphaera parvula' Ellin514, an aerobic Verrucomicrobial isolate from pasture soil.</title>
        <authorList>
            <person name="Kant R."/>
            <person name="van Passel M.W."/>
            <person name="Sangwan P."/>
            <person name="Palva A."/>
            <person name="Lucas S."/>
            <person name="Copeland A."/>
            <person name="Lapidus A."/>
            <person name="Glavina Del Rio T."/>
            <person name="Dalin E."/>
            <person name="Tice H."/>
            <person name="Bruce D."/>
            <person name="Goodwin L."/>
            <person name="Pitluck S."/>
            <person name="Chertkov O."/>
            <person name="Larimer F.W."/>
            <person name="Land M.L."/>
            <person name="Hauser L."/>
            <person name="Brettin T.S."/>
            <person name="Detter J.C."/>
            <person name="Han S."/>
            <person name="de Vos W.M."/>
            <person name="Janssen P.H."/>
            <person name="Smidt H."/>
        </authorList>
    </citation>
    <scope>NUCLEOTIDE SEQUENCE [LARGE SCALE GENOMIC DNA]</scope>
    <source>
        <strain evidence="17 18">Ellin514</strain>
    </source>
</reference>
<feature type="domain" description="PAS" evidence="15">
    <location>
        <begin position="4"/>
        <end position="75"/>
    </location>
</feature>
<evidence type="ECO:0000313" key="18">
    <source>
        <dbReference type="Proteomes" id="UP000003688"/>
    </source>
</evidence>
<keyword evidence="13" id="KW-0472">Membrane</keyword>
<dbReference type="STRING" id="320771.Cflav_PD3023"/>
<dbReference type="EC" id="2.7.13.3" evidence="3"/>
<sequence length="616" mass="70897">MRRFEDHYQVLFENNPLPMWVYDLDSLAFVAVNTAAIQHYGYSREEFLKMTILDIRPLEDIPRLKAAIPKQQTASNIGFQKVGVWRHRKKDGSLIHVDVSSEQVTYEGKAARLALLNDVTELKRSTAQVHLLETCIARVNDVVIITEAEPLDEPGPRIVFVNEAFTKYTGYSQEEAIGQSPRFLQGPKTSHTIRQRIRAALESKTPTREEIINYTKSGEQVWWEIEITPIIDERGRCTHFVAIQRDVTERKRSEKALKQSETRLKEAQRVANIGSWEWNVTERKVMWSDELYRIFGLEPQSFPITANSFLESIHPDDRPMMREKIEEMRKHARPFREHYRIVRPDGAVRHIFAHGEFACDNNTKVVRLMGTVQDITDRKIAEESRIRTAKLETANKELESFSYSVSHDLRAPLRTIDGFSRMLIEDYGDKLDETGKSYLEFISSAAHRMSQLIQDLLELSRVTSSQIHRNEFNLSALTETVAGELRQQDPERKAAFYIQPDLMVNADQRLMRIVMENLLRNAWKFTSKIPAARIEFGMFARDTEKVYFVRDNGAGFDMAFADRLFGVFQRLHPEADFAGTGIGLATVHRIIGRHGGRVWAEGAVDQGATFYFTLPA</sequence>
<dbReference type="SUPFAM" id="SSF55874">
    <property type="entry name" value="ATPase domain of HSP90 chaperone/DNA topoisomerase II/histidine kinase"/>
    <property type="match status" value="1"/>
</dbReference>
<dbReference type="InterPro" id="IPR036097">
    <property type="entry name" value="HisK_dim/P_sf"/>
</dbReference>
<dbReference type="GO" id="GO:0005886">
    <property type="term" value="C:plasma membrane"/>
    <property type="evidence" value="ECO:0007669"/>
    <property type="project" value="UniProtKB-SubCell"/>
</dbReference>
<evidence type="ECO:0000256" key="4">
    <source>
        <dbReference type="ARBA" id="ARBA00022475"/>
    </source>
</evidence>
<feature type="domain" description="Histidine kinase" evidence="14">
    <location>
        <begin position="404"/>
        <end position="616"/>
    </location>
</feature>
<dbReference type="NCBIfam" id="TIGR00229">
    <property type="entry name" value="sensory_box"/>
    <property type="match status" value="3"/>
</dbReference>
<feature type="domain" description="PAC" evidence="16">
    <location>
        <begin position="205"/>
        <end position="259"/>
    </location>
</feature>
<dbReference type="PANTHER" id="PTHR43304:SF1">
    <property type="entry name" value="PAC DOMAIN-CONTAINING PROTEIN"/>
    <property type="match status" value="1"/>
</dbReference>
<accession>B9XIR4</accession>
<keyword evidence="5" id="KW-0997">Cell inner membrane</keyword>
<dbReference type="FunFam" id="3.30.565.10:FF:000006">
    <property type="entry name" value="Sensor histidine kinase WalK"/>
    <property type="match status" value="1"/>
</dbReference>
<dbReference type="Pfam" id="PF13426">
    <property type="entry name" value="PAS_9"/>
    <property type="match status" value="2"/>
</dbReference>
<keyword evidence="8" id="KW-0812">Transmembrane</keyword>
<dbReference type="InterPro" id="IPR000700">
    <property type="entry name" value="PAS-assoc_C"/>
</dbReference>
<dbReference type="SMART" id="SM00091">
    <property type="entry name" value="PAS"/>
    <property type="match status" value="3"/>
</dbReference>
<evidence type="ECO:0000256" key="11">
    <source>
        <dbReference type="ARBA" id="ARBA00022777"/>
    </source>
</evidence>
<dbReference type="FunFam" id="2.10.70.100:FF:000001">
    <property type="entry name" value="Sensory transduction histidine kinase"/>
    <property type="match status" value="1"/>
</dbReference>
<dbReference type="Gene3D" id="2.10.70.100">
    <property type="match status" value="1"/>
</dbReference>
<feature type="domain" description="PAS" evidence="15">
    <location>
        <begin position="151"/>
        <end position="204"/>
    </location>
</feature>
<dbReference type="PANTHER" id="PTHR43304">
    <property type="entry name" value="PHYTOCHROME-LIKE PROTEIN CPH1"/>
    <property type="match status" value="1"/>
</dbReference>
<dbReference type="Gene3D" id="3.30.450.20">
    <property type="entry name" value="PAS domain"/>
    <property type="match status" value="3"/>
</dbReference>
<keyword evidence="6" id="KW-0597">Phosphoprotein</keyword>
<dbReference type="RefSeq" id="WP_007415707.1">
    <property type="nucleotide sequence ID" value="NZ_ABOX02000018.1"/>
</dbReference>
<evidence type="ECO:0000256" key="13">
    <source>
        <dbReference type="ARBA" id="ARBA00023136"/>
    </source>
</evidence>
<evidence type="ECO:0000256" key="9">
    <source>
        <dbReference type="ARBA" id="ARBA00022737"/>
    </source>
</evidence>
<dbReference type="InterPro" id="IPR036890">
    <property type="entry name" value="HATPase_C_sf"/>
</dbReference>
<name>B9XIR4_PEDPL</name>
<dbReference type="PRINTS" id="PR00344">
    <property type="entry name" value="BCTRLSENSOR"/>
</dbReference>
<dbReference type="PROSITE" id="PS50109">
    <property type="entry name" value="HIS_KIN"/>
    <property type="match status" value="1"/>
</dbReference>
<dbReference type="Pfam" id="PF00512">
    <property type="entry name" value="HisKA"/>
    <property type="match status" value="1"/>
</dbReference>
<evidence type="ECO:0000256" key="8">
    <source>
        <dbReference type="ARBA" id="ARBA00022692"/>
    </source>
</evidence>
<dbReference type="InterPro" id="IPR013655">
    <property type="entry name" value="PAS_fold_3"/>
</dbReference>
<dbReference type="InterPro" id="IPR052162">
    <property type="entry name" value="Sensor_kinase/Photoreceptor"/>
</dbReference>
<dbReference type="GO" id="GO:0000166">
    <property type="term" value="F:nucleotide binding"/>
    <property type="evidence" value="ECO:0007669"/>
    <property type="project" value="UniProtKB-KW"/>
</dbReference>
<dbReference type="InterPro" id="IPR001610">
    <property type="entry name" value="PAC"/>
</dbReference>
<dbReference type="Gene3D" id="1.10.287.130">
    <property type="match status" value="1"/>
</dbReference>
<keyword evidence="4" id="KW-1003">Cell membrane</keyword>
<evidence type="ECO:0000256" key="2">
    <source>
        <dbReference type="ARBA" id="ARBA00004429"/>
    </source>
</evidence>
<dbReference type="SMART" id="SM00388">
    <property type="entry name" value="HisKA"/>
    <property type="match status" value="1"/>
</dbReference>
<dbReference type="CDD" id="cd00082">
    <property type="entry name" value="HisKA"/>
    <property type="match status" value="1"/>
</dbReference>
<keyword evidence="9" id="KW-0677">Repeat</keyword>
<proteinExistence type="predicted"/>
<dbReference type="SUPFAM" id="SSF47384">
    <property type="entry name" value="Homodimeric domain of signal transducing histidine kinase"/>
    <property type="match status" value="1"/>
</dbReference>
<dbReference type="GO" id="GO:0000155">
    <property type="term" value="F:phosphorelay sensor kinase activity"/>
    <property type="evidence" value="ECO:0007669"/>
    <property type="project" value="InterPro"/>
</dbReference>
<keyword evidence="18" id="KW-1185">Reference proteome</keyword>
<dbReference type="CDD" id="cd00130">
    <property type="entry name" value="PAS"/>
    <property type="match status" value="3"/>
</dbReference>
<evidence type="ECO:0000256" key="12">
    <source>
        <dbReference type="ARBA" id="ARBA00022989"/>
    </source>
</evidence>
<evidence type="ECO:0000313" key="17">
    <source>
        <dbReference type="EMBL" id="EEF60327.1"/>
    </source>
</evidence>
<comment type="caution">
    <text evidence="17">The sequence shown here is derived from an EMBL/GenBank/DDBJ whole genome shotgun (WGS) entry which is preliminary data.</text>
</comment>
<gene>
    <name evidence="17" type="ORF">Cflav_PD3023</name>
</gene>
<dbReference type="SMART" id="SM00387">
    <property type="entry name" value="HATPase_c"/>
    <property type="match status" value="1"/>
</dbReference>
<evidence type="ECO:0000259" key="16">
    <source>
        <dbReference type="PROSITE" id="PS50113"/>
    </source>
</evidence>
<evidence type="ECO:0000256" key="1">
    <source>
        <dbReference type="ARBA" id="ARBA00000085"/>
    </source>
</evidence>
<evidence type="ECO:0000256" key="6">
    <source>
        <dbReference type="ARBA" id="ARBA00022553"/>
    </source>
</evidence>